<dbReference type="AlphaFoldDB" id="A0A9P6LC21"/>
<reference evidence="1" key="1">
    <citation type="journal article" date="2020" name="Nat. Commun.">
        <title>Large-scale genome sequencing of mycorrhizal fungi provides insights into the early evolution of symbiotic traits.</title>
        <authorList>
            <person name="Miyauchi S."/>
            <person name="Kiss E."/>
            <person name="Kuo A."/>
            <person name="Drula E."/>
            <person name="Kohler A."/>
            <person name="Sanchez-Garcia M."/>
            <person name="Morin E."/>
            <person name="Andreopoulos B."/>
            <person name="Barry K.W."/>
            <person name="Bonito G."/>
            <person name="Buee M."/>
            <person name="Carver A."/>
            <person name="Chen C."/>
            <person name="Cichocki N."/>
            <person name="Clum A."/>
            <person name="Culley D."/>
            <person name="Crous P.W."/>
            <person name="Fauchery L."/>
            <person name="Girlanda M."/>
            <person name="Hayes R.D."/>
            <person name="Keri Z."/>
            <person name="LaButti K."/>
            <person name="Lipzen A."/>
            <person name="Lombard V."/>
            <person name="Magnuson J."/>
            <person name="Maillard F."/>
            <person name="Murat C."/>
            <person name="Nolan M."/>
            <person name="Ohm R.A."/>
            <person name="Pangilinan J."/>
            <person name="Pereira M.F."/>
            <person name="Perotto S."/>
            <person name="Peter M."/>
            <person name="Pfister S."/>
            <person name="Riley R."/>
            <person name="Sitrit Y."/>
            <person name="Stielow J.B."/>
            <person name="Szollosi G."/>
            <person name="Zifcakova L."/>
            <person name="Stursova M."/>
            <person name="Spatafora J.W."/>
            <person name="Tedersoo L."/>
            <person name="Vaario L.M."/>
            <person name="Yamada A."/>
            <person name="Yan M."/>
            <person name="Wang P."/>
            <person name="Xu J."/>
            <person name="Bruns T."/>
            <person name="Baldrian P."/>
            <person name="Vilgalys R."/>
            <person name="Dunand C."/>
            <person name="Henrissat B."/>
            <person name="Grigoriev I.V."/>
            <person name="Hibbett D."/>
            <person name="Nagy L.G."/>
            <person name="Martin F.M."/>
        </authorList>
    </citation>
    <scope>NUCLEOTIDE SEQUENCE</scope>
    <source>
        <strain evidence="1">UH-Tt-Lm1</strain>
    </source>
</reference>
<comment type="caution">
    <text evidence="1">The sequence shown here is derived from an EMBL/GenBank/DDBJ whole genome shotgun (WGS) entry which is preliminary data.</text>
</comment>
<keyword evidence="2" id="KW-1185">Reference proteome</keyword>
<gene>
    <name evidence="1" type="ORF">BJ322DRAFT_6842</name>
</gene>
<name>A0A9P6LC21_9AGAM</name>
<reference evidence="1" key="2">
    <citation type="submission" date="2020-11" db="EMBL/GenBank/DDBJ databases">
        <authorList>
            <consortium name="DOE Joint Genome Institute"/>
            <person name="Kuo A."/>
            <person name="Miyauchi S."/>
            <person name="Kiss E."/>
            <person name="Drula E."/>
            <person name="Kohler A."/>
            <person name="Sanchez-Garcia M."/>
            <person name="Andreopoulos B."/>
            <person name="Barry K.W."/>
            <person name="Bonito G."/>
            <person name="Buee M."/>
            <person name="Carver A."/>
            <person name="Chen C."/>
            <person name="Cichocki N."/>
            <person name="Clum A."/>
            <person name="Culley D."/>
            <person name="Crous P.W."/>
            <person name="Fauchery L."/>
            <person name="Girlanda M."/>
            <person name="Hayes R."/>
            <person name="Keri Z."/>
            <person name="Labutti K."/>
            <person name="Lipzen A."/>
            <person name="Lombard V."/>
            <person name="Magnuson J."/>
            <person name="Maillard F."/>
            <person name="Morin E."/>
            <person name="Murat C."/>
            <person name="Nolan M."/>
            <person name="Ohm R."/>
            <person name="Pangilinan J."/>
            <person name="Pereira M."/>
            <person name="Perotto S."/>
            <person name="Peter M."/>
            <person name="Riley R."/>
            <person name="Sitrit Y."/>
            <person name="Stielow B."/>
            <person name="Szollosi G."/>
            <person name="Zifcakova L."/>
            <person name="Stursova M."/>
            <person name="Spatafora J.W."/>
            <person name="Tedersoo L."/>
            <person name="Vaario L.-M."/>
            <person name="Yamada A."/>
            <person name="Yan M."/>
            <person name="Wang P."/>
            <person name="Xu J."/>
            <person name="Bruns T."/>
            <person name="Baldrian P."/>
            <person name="Vilgalys R."/>
            <person name="Henrissat B."/>
            <person name="Grigoriev I.V."/>
            <person name="Hibbett D."/>
            <person name="Nagy L.G."/>
            <person name="Martin F.M."/>
        </authorList>
    </citation>
    <scope>NUCLEOTIDE SEQUENCE</scope>
    <source>
        <strain evidence="1">UH-Tt-Lm1</strain>
    </source>
</reference>
<organism evidence="1 2">
    <name type="scientific">Thelephora terrestris</name>
    <dbReference type="NCBI Taxonomy" id="56493"/>
    <lineage>
        <taxon>Eukaryota</taxon>
        <taxon>Fungi</taxon>
        <taxon>Dikarya</taxon>
        <taxon>Basidiomycota</taxon>
        <taxon>Agaricomycotina</taxon>
        <taxon>Agaricomycetes</taxon>
        <taxon>Thelephorales</taxon>
        <taxon>Thelephoraceae</taxon>
        <taxon>Thelephora</taxon>
    </lineage>
</organism>
<proteinExistence type="predicted"/>
<evidence type="ECO:0000313" key="2">
    <source>
        <dbReference type="Proteomes" id="UP000736335"/>
    </source>
</evidence>
<dbReference type="EMBL" id="WIUZ02000001">
    <property type="protein sequence ID" value="KAF9792016.1"/>
    <property type="molecule type" value="Genomic_DNA"/>
</dbReference>
<accession>A0A9P6LC21</accession>
<dbReference type="Proteomes" id="UP000736335">
    <property type="component" value="Unassembled WGS sequence"/>
</dbReference>
<protein>
    <submittedName>
        <fullName evidence="1">Uncharacterized protein</fullName>
    </submittedName>
</protein>
<evidence type="ECO:0000313" key="1">
    <source>
        <dbReference type="EMBL" id="KAF9792016.1"/>
    </source>
</evidence>
<sequence length="98" mass="10885">MVNLPRFTHIYFATYFLSVLTRNLSASAVWPIDLCFLSSSNLALKSPTILSILFVPRPIRCFVLVLNAAIHSLFTAMSMSTPLNLLDVDNFTIPVSGH</sequence>